<evidence type="ECO:0000256" key="1">
    <source>
        <dbReference type="ARBA" id="ARBA00004162"/>
    </source>
</evidence>
<dbReference type="Pfam" id="PF03717">
    <property type="entry name" value="PBP_dimer"/>
    <property type="match status" value="1"/>
</dbReference>
<dbReference type="EMBL" id="JAQOND010000025">
    <property type="protein sequence ID" value="MDC2827823.1"/>
    <property type="molecule type" value="Genomic_DNA"/>
</dbReference>
<dbReference type="AlphaFoldDB" id="A0A508YM76"/>
<keyword evidence="9" id="KW-0961">Cell wall biogenesis/degradation</keyword>
<evidence type="ECO:0000256" key="7">
    <source>
        <dbReference type="ARBA" id="ARBA00022989"/>
    </source>
</evidence>
<dbReference type="PANTHER" id="PTHR30627">
    <property type="entry name" value="PEPTIDOGLYCAN D,D-TRANSPEPTIDASE"/>
    <property type="match status" value="1"/>
</dbReference>
<evidence type="ECO:0000256" key="4">
    <source>
        <dbReference type="ARBA" id="ARBA00022692"/>
    </source>
</evidence>
<protein>
    <submittedName>
        <fullName evidence="12 13">Penicillin-binding protein 2</fullName>
    </submittedName>
</protein>
<dbReference type="Proteomes" id="UP000365705">
    <property type="component" value="Unassembled WGS sequence"/>
</dbReference>
<dbReference type="Pfam" id="PF00905">
    <property type="entry name" value="Transpeptidase"/>
    <property type="match status" value="1"/>
</dbReference>
<dbReference type="SUPFAM" id="SSF56601">
    <property type="entry name" value="beta-lactamase/transpeptidase-like"/>
    <property type="match status" value="1"/>
</dbReference>
<keyword evidence="7" id="KW-1133">Transmembrane helix</keyword>
<dbReference type="GO" id="GO:0005886">
    <property type="term" value="C:plasma membrane"/>
    <property type="evidence" value="ECO:0007669"/>
    <property type="project" value="UniProtKB-SubCell"/>
</dbReference>
<accession>A0A508YM76</accession>
<keyword evidence="6" id="KW-0573">Peptidoglycan synthesis</keyword>
<dbReference type="PANTHER" id="PTHR30627:SF2">
    <property type="entry name" value="PEPTIDOGLYCAN D,D-TRANSPEPTIDASE MRDA"/>
    <property type="match status" value="1"/>
</dbReference>
<reference evidence="13 14" key="1">
    <citation type="submission" date="2019-06" db="EMBL/GenBank/DDBJ databases">
        <authorList>
            <person name="Rodrigo-Torres L."/>
            <person name="Arahal R. D."/>
            <person name="Lucena T."/>
        </authorList>
    </citation>
    <scope>NUCLEOTIDE SEQUENCE [LARGE SCALE GENOMIC DNA]</scope>
    <source>
        <strain evidence="13 14">INIA P508</strain>
    </source>
</reference>
<dbReference type="InterPro" id="IPR036138">
    <property type="entry name" value="PBP_dimer_sf"/>
</dbReference>
<dbReference type="InterPro" id="IPR050515">
    <property type="entry name" value="Beta-lactam/transpept"/>
</dbReference>
<dbReference type="GO" id="GO:0008360">
    <property type="term" value="P:regulation of cell shape"/>
    <property type="evidence" value="ECO:0007669"/>
    <property type="project" value="UniProtKB-KW"/>
</dbReference>
<dbReference type="Gene3D" id="1.10.10.1230">
    <property type="entry name" value="Penicillin-binding protein, N-terminal non-catalytic domain, head sub-domain"/>
    <property type="match status" value="1"/>
</dbReference>
<evidence type="ECO:0000256" key="2">
    <source>
        <dbReference type="ARBA" id="ARBA00007171"/>
    </source>
</evidence>
<keyword evidence="3" id="KW-1003">Cell membrane</keyword>
<dbReference type="InterPro" id="IPR012338">
    <property type="entry name" value="Beta-lactam/transpept-like"/>
</dbReference>
<dbReference type="GO" id="GO:0009252">
    <property type="term" value="P:peptidoglycan biosynthetic process"/>
    <property type="evidence" value="ECO:0007669"/>
    <property type="project" value="UniProtKB-KW"/>
</dbReference>
<dbReference type="GO" id="GO:0071555">
    <property type="term" value="P:cell wall organization"/>
    <property type="evidence" value="ECO:0007669"/>
    <property type="project" value="UniProtKB-KW"/>
</dbReference>
<dbReference type="Proteomes" id="UP001218021">
    <property type="component" value="Unassembled WGS sequence"/>
</dbReference>
<keyword evidence="4" id="KW-0812">Transmembrane</keyword>
<proteinExistence type="inferred from homology"/>
<feature type="domain" description="Penicillin-binding protein dimerisation" evidence="11">
    <location>
        <begin position="73"/>
        <end position="301"/>
    </location>
</feature>
<evidence type="ECO:0000259" key="11">
    <source>
        <dbReference type="Pfam" id="PF03717"/>
    </source>
</evidence>
<dbReference type="SUPFAM" id="SSF56519">
    <property type="entry name" value="Penicillin binding protein dimerisation domain"/>
    <property type="match status" value="1"/>
</dbReference>
<evidence type="ECO:0000259" key="10">
    <source>
        <dbReference type="Pfam" id="PF00905"/>
    </source>
</evidence>
<organism evidence="13 14">
    <name type="scientific">Limosilactobacillus mucosae</name>
    <name type="common">Lactobacillus mucosae</name>
    <dbReference type="NCBI Taxonomy" id="97478"/>
    <lineage>
        <taxon>Bacteria</taxon>
        <taxon>Bacillati</taxon>
        <taxon>Bacillota</taxon>
        <taxon>Bacilli</taxon>
        <taxon>Lactobacillales</taxon>
        <taxon>Lactobacillaceae</taxon>
        <taxon>Limosilactobacillus</taxon>
    </lineage>
</organism>
<comment type="subcellular location">
    <subcellularLocation>
        <location evidence="1">Cell membrane</location>
        <topology evidence="1">Single-pass membrane protein</topology>
    </subcellularLocation>
</comment>
<dbReference type="GO" id="GO:0008658">
    <property type="term" value="F:penicillin binding"/>
    <property type="evidence" value="ECO:0007669"/>
    <property type="project" value="InterPro"/>
</dbReference>
<feature type="domain" description="Penicillin-binding protein transpeptidase" evidence="10">
    <location>
        <begin position="348"/>
        <end position="675"/>
    </location>
</feature>
<dbReference type="InterPro" id="IPR005311">
    <property type="entry name" value="PBP_dimer"/>
</dbReference>
<evidence type="ECO:0000313" key="13">
    <source>
        <dbReference type="EMBL" id="VTZ88699.1"/>
    </source>
</evidence>
<gene>
    <name evidence="13" type="primary">penA</name>
    <name evidence="13" type="ORF">LMUP508_00458</name>
    <name evidence="12" type="ORF">PO158_05940</name>
</gene>
<evidence type="ECO:0000256" key="8">
    <source>
        <dbReference type="ARBA" id="ARBA00023136"/>
    </source>
</evidence>
<dbReference type="Gene3D" id="3.40.710.10">
    <property type="entry name" value="DD-peptidase/beta-lactamase superfamily"/>
    <property type="match status" value="1"/>
</dbReference>
<sequence length="688" mass="74365">MKFLNRFKGIFDQRKKSKKTAQSVIPSRLNFLLWVVALLLLALVARLFYLQVLNGSSFKAEVKSSDTTVQTNNVQRGMIYDSSGKVLVGNQVHQAITYTKGADVTSADLYKIANRLGNYVNVGTKTKLTQRQAEDYYLADSDNLKAIVKKLHLSSQVTSNGQYNKALAYLNKHPEVYKLTKLQQNKARIYAAMSGAYSLSTTYIKSTGVTAKELAEVGEHLSEMPGVKIGKAWTRNYPQGKDIQTLTGTLSSGLPSDELNSMLAQGYSRNDDVGQSYLEKLYQSTLAGSKSQTEVMTTGNTTKEKVKYAGKKGDNLVLTINSKFQKQVQSILEKNYSSAGIAYSTGVYAVVMNPNTGEIYAMAGIDRDPTTGKQTTDEIGAINHPITMGSVVKGAMIMGGFMSGVITPSNNTLTDMPIKLAGTSAKTSWFNKTGSANIALNAATALEVSSNSYMMQLAMKEGGMKYVSGGAIDLDPSIFTKLRYYFKMFGLGVKTGIDLPGESSGYEGPSKQSNIGSALDLSYGNYDGYTTIQLAQYMSTIANGGYRMRPYIVKQVRGTNKDGSLGAIEYTTKPEVLGTIPATAAEWKIVKEGLYDVVHGSSTYITGKKLASDTPSISGKTGTAETFYKNNSTVTLSFAGYAPSDNPQVVVALAIPGASNSDGGANLTMASQIFKAFWKDVKSSKDYQ</sequence>
<comment type="similarity">
    <text evidence="2">Belongs to the transpeptidase family.</text>
</comment>
<evidence type="ECO:0000313" key="14">
    <source>
        <dbReference type="Proteomes" id="UP000365705"/>
    </source>
</evidence>
<dbReference type="GO" id="GO:0071972">
    <property type="term" value="F:peptidoglycan L,D-transpeptidase activity"/>
    <property type="evidence" value="ECO:0007669"/>
    <property type="project" value="TreeGrafter"/>
</dbReference>
<dbReference type="GeneID" id="57114563"/>
<evidence type="ECO:0000313" key="12">
    <source>
        <dbReference type="EMBL" id="MDC2827823.1"/>
    </source>
</evidence>
<reference evidence="12" key="2">
    <citation type="submission" date="2023-01" db="EMBL/GenBank/DDBJ databases">
        <title>Genome analysis of 13 Lactobacillus isolated from gut of wild boar.</title>
        <authorList>
            <person name="Papp P."/>
            <person name="Libisch B."/>
            <person name="Nagy T."/>
            <person name="Olasz F."/>
        </authorList>
    </citation>
    <scope>NUCLEOTIDE SEQUENCE</scope>
    <source>
        <strain evidence="12">F108</strain>
    </source>
</reference>
<evidence type="ECO:0000256" key="9">
    <source>
        <dbReference type="ARBA" id="ARBA00023316"/>
    </source>
</evidence>
<name>A0A508YM76_LIMMU</name>
<dbReference type="Gene3D" id="3.90.1310.10">
    <property type="entry name" value="Penicillin-binding protein 2a (Domain 2)"/>
    <property type="match status" value="1"/>
</dbReference>
<evidence type="ECO:0000256" key="5">
    <source>
        <dbReference type="ARBA" id="ARBA00022960"/>
    </source>
</evidence>
<keyword evidence="8" id="KW-0472">Membrane</keyword>
<evidence type="ECO:0000256" key="6">
    <source>
        <dbReference type="ARBA" id="ARBA00022984"/>
    </source>
</evidence>
<keyword evidence="5" id="KW-0133">Cell shape</keyword>
<dbReference type="InterPro" id="IPR001460">
    <property type="entry name" value="PCN-bd_Tpept"/>
</dbReference>
<dbReference type="EMBL" id="CABFNH010000005">
    <property type="protein sequence ID" value="VTZ88699.1"/>
    <property type="molecule type" value="Genomic_DNA"/>
</dbReference>
<evidence type="ECO:0000256" key="3">
    <source>
        <dbReference type="ARBA" id="ARBA00022475"/>
    </source>
</evidence>
<dbReference type="RefSeq" id="WP_048345328.1">
    <property type="nucleotide sequence ID" value="NZ_CABFNH010000005.1"/>
</dbReference>